<dbReference type="InterPro" id="IPR007667">
    <property type="entry name" value="Hypoxia_induced_domain"/>
</dbReference>
<evidence type="ECO:0000256" key="7">
    <source>
        <dbReference type="SAM" id="Coils"/>
    </source>
</evidence>
<dbReference type="GO" id="GO:0031966">
    <property type="term" value="C:mitochondrial membrane"/>
    <property type="evidence" value="ECO:0007669"/>
    <property type="project" value="UniProtKB-SubCell"/>
</dbReference>
<dbReference type="EMBL" id="CP014246">
    <property type="protein sequence ID" value="AMD21615.1"/>
    <property type="molecule type" value="Genomic_DNA"/>
</dbReference>
<keyword evidence="11" id="KW-1185">Reference proteome</keyword>
<dbReference type="PANTHER" id="PTHR12297:SF3">
    <property type="entry name" value="HIG1 DOMAIN FAMILY MEMBER 1A"/>
    <property type="match status" value="1"/>
</dbReference>
<feature type="transmembrane region" description="Helical" evidence="8">
    <location>
        <begin position="64"/>
        <end position="85"/>
    </location>
</feature>
<evidence type="ECO:0000256" key="4">
    <source>
        <dbReference type="ARBA" id="ARBA00022989"/>
    </source>
</evidence>
<dbReference type="GeneID" id="28724913"/>
<evidence type="ECO:0000256" key="3">
    <source>
        <dbReference type="ARBA" id="ARBA00022692"/>
    </source>
</evidence>
<dbReference type="OrthoDB" id="6604018at2759"/>
<feature type="domain" description="HIG1" evidence="9">
    <location>
        <begin position="5"/>
        <end position="96"/>
    </location>
</feature>
<feature type="coiled-coil region" evidence="7">
    <location>
        <begin position="111"/>
        <end position="158"/>
    </location>
</feature>
<accession>A0A109UZL6</accession>
<sequence>MSYVPSSFDNLSQDEDQVSFSEKFIRQCKQQPLVPLGAILTTAAVTLAAKNVKSGNKTGAQKWFRWRVALQTFTLVALIGGSFIYGKKQQPQIDGDELLRQKAKMREQLWIEELERRDQEIANRKKRAELARQKVKEMEKESSQLQKELQELESKIKK</sequence>
<keyword evidence="6 8" id="KW-0472">Membrane</keyword>
<evidence type="ECO:0000256" key="6">
    <source>
        <dbReference type="ARBA" id="ARBA00023136"/>
    </source>
</evidence>
<name>A0A109UZL6_9SACH</name>
<dbReference type="RefSeq" id="XP_017988611.1">
    <property type="nucleotide sequence ID" value="XM_018133263.1"/>
</dbReference>
<evidence type="ECO:0000259" key="9">
    <source>
        <dbReference type="PROSITE" id="PS51503"/>
    </source>
</evidence>
<comment type="subcellular location">
    <subcellularLocation>
        <location evidence="1">Mitochondrion membrane</location>
    </subcellularLocation>
</comment>
<protein>
    <recommendedName>
        <fullName evidence="2">Respiratory supercomplex factor 1, mitochondrial</fullName>
    </recommendedName>
</protein>
<evidence type="ECO:0000313" key="11">
    <source>
        <dbReference type="Proteomes" id="UP000243052"/>
    </source>
</evidence>
<evidence type="ECO:0000256" key="1">
    <source>
        <dbReference type="ARBA" id="ARBA00004325"/>
    </source>
</evidence>
<dbReference type="Proteomes" id="UP000243052">
    <property type="component" value="Chromosome vi"/>
</dbReference>
<evidence type="ECO:0000256" key="5">
    <source>
        <dbReference type="ARBA" id="ARBA00023128"/>
    </source>
</evidence>
<dbReference type="Gene3D" id="6.10.140.1320">
    <property type="match status" value="1"/>
</dbReference>
<keyword evidence="5" id="KW-0496">Mitochondrion</keyword>
<keyword evidence="7" id="KW-0175">Coiled coil</keyword>
<evidence type="ECO:0000313" key="10">
    <source>
        <dbReference type="EMBL" id="AMD21615.1"/>
    </source>
</evidence>
<feature type="transmembrane region" description="Helical" evidence="8">
    <location>
        <begin position="33"/>
        <end position="52"/>
    </location>
</feature>
<dbReference type="PROSITE" id="PS51503">
    <property type="entry name" value="HIG1"/>
    <property type="match status" value="1"/>
</dbReference>
<dbReference type="STRING" id="45286.A0A109UZL6"/>
<proteinExistence type="predicted"/>
<dbReference type="InterPro" id="IPR050355">
    <property type="entry name" value="RCF1"/>
</dbReference>
<dbReference type="AlphaFoldDB" id="A0A109UZL6"/>
<dbReference type="GO" id="GO:0097250">
    <property type="term" value="P:mitochondrial respirasome assembly"/>
    <property type="evidence" value="ECO:0007669"/>
    <property type="project" value="TreeGrafter"/>
</dbReference>
<evidence type="ECO:0000256" key="8">
    <source>
        <dbReference type="SAM" id="Phobius"/>
    </source>
</evidence>
<keyword evidence="4 8" id="KW-1133">Transmembrane helix</keyword>
<keyword evidence="3 8" id="KW-0812">Transmembrane</keyword>
<dbReference type="PANTHER" id="PTHR12297">
    <property type="entry name" value="HYPOXIA-INDUCBILE GENE 1 HIG1 -RELATED"/>
    <property type="match status" value="1"/>
</dbReference>
<gene>
    <name evidence="10" type="ORF">AW171_hschr63578</name>
</gene>
<evidence type="ECO:0000256" key="2">
    <source>
        <dbReference type="ARBA" id="ARBA00013887"/>
    </source>
</evidence>
<organism evidence="10 11">
    <name type="scientific">Eremothecium sinecaudum</name>
    <dbReference type="NCBI Taxonomy" id="45286"/>
    <lineage>
        <taxon>Eukaryota</taxon>
        <taxon>Fungi</taxon>
        <taxon>Dikarya</taxon>
        <taxon>Ascomycota</taxon>
        <taxon>Saccharomycotina</taxon>
        <taxon>Saccharomycetes</taxon>
        <taxon>Saccharomycetales</taxon>
        <taxon>Saccharomycetaceae</taxon>
        <taxon>Eremothecium</taxon>
    </lineage>
</organism>
<dbReference type="Pfam" id="PF04588">
    <property type="entry name" value="HIG_1_N"/>
    <property type="match status" value="1"/>
</dbReference>
<reference evidence="10 11" key="1">
    <citation type="submission" date="2016-01" db="EMBL/GenBank/DDBJ databases">
        <title>Genome sequence of the yeast Holleya sinecauda.</title>
        <authorList>
            <person name="Dietrich F.S."/>
        </authorList>
    </citation>
    <scope>NUCLEOTIDE SEQUENCE [LARGE SCALE GENOMIC DNA]</scope>
    <source>
        <strain evidence="10 11">ATCC 58844</strain>
    </source>
</reference>